<sequence length="94" mass="10607">MLCTKWSTALISLVTAAALFVLIPGVLDFLSYAKALEEEVLVEPEPSASPEVKAYLNSLSRKKTEISNVEKQEQVSRGRRRREEAVEQCRQRLT</sequence>
<reference evidence="1" key="1">
    <citation type="submission" date="2024-02" db="EMBL/GenBank/DDBJ databases">
        <authorList>
            <consortium name="ELIXIR-Norway"/>
            <consortium name="Elixir Norway"/>
        </authorList>
    </citation>
    <scope>NUCLEOTIDE SEQUENCE</scope>
</reference>
<gene>
    <name evidence="1" type="ORF">CSSPTR1EN2_LOCUS24160</name>
</gene>
<dbReference type="EMBL" id="CAXANX010000042">
    <property type="protein sequence ID" value="CAK9188963.1"/>
    <property type="molecule type" value="Genomic_DNA"/>
</dbReference>
<protein>
    <submittedName>
        <fullName evidence="1">Uncharacterized protein</fullName>
    </submittedName>
</protein>
<accession>A0ABP0T767</accession>
<organism evidence="1 2">
    <name type="scientific">Sphagnum troendelagicum</name>
    <dbReference type="NCBI Taxonomy" id="128251"/>
    <lineage>
        <taxon>Eukaryota</taxon>
        <taxon>Viridiplantae</taxon>
        <taxon>Streptophyta</taxon>
        <taxon>Embryophyta</taxon>
        <taxon>Bryophyta</taxon>
        <taxon>Sphagnophytina</taxon>
        <taxon>Sphagnopsida</taxon>
        <taxon>Sphagnales</taxon>
        <taxon>Sphagnaceae</taxon>
        <taxon>Sphagnum</taxon>
    </lineage>
</organism>
<proteinExistence type="predicted"/>
<dbReference type="Proteomes" id="UP001497512">
    <property type="component" value="Unassembled WGS sequence"/>
</dbReference>
<evidence type="ECO:0000313" key="1">
    <source>
        <dbReference type="EMBL" id="CAK9188963.1"/>
    </source>
</evidence>
<keyword evidence="2" id="KW-1185">Reference proteome</keyword>
<name>A0ABP0T767_9BRYO</name>
<evidence type="ECO:0000313" key="2">
    <source>
        <dbReference type="Proteomes" id="UP001497512"/>
    </source>
</evidence>
<comment type="caution">
    <text evidence="1">The sequence shown here is derived from an EMBL/GenBank/DDBJ whole genome shotgun (WGS) entry which is preliminary data.</text>
</comment>